<evidence type="ECO:0000313" key="2">
    <source>
        <dbReference type="Proteomes" id="UP001231616"/>
    </source>
</evidence>
<dbReference type="Proteomes" id="UP001231616">
    <property type="component" value="Unassembled WGS sequence"/>
</dbReference>
<dbReference type="EMBL" id="JAUZVZ010000007">
    <property type="protein sequence ID" value="MDP4535764.1"/>
    <property type="molecule type" value="Genomic_DNA"/>
</dbReference>
<evidence type="ECO:0008006" key="3">
    <source>
        <dbReference type="Google" id="ProtNLM"/>
    </source>
</evidence>
<protein>
    <recommendedName>
        <fullName evidence="3">DUF2946 domain-containing protein</fullName>
    </recommendedName>
</protein>
<sequence>MLSTFVQRQKFWVIPMMVSLALSWCLLFCGQLLAEHHPAEAQSDAPPCHSVLSTTAELMSNHDLCSGCALDAVTSSGLEFPPVVLWQEPVLELTLDELPVEQAGLYLAQGPPYPRTTPLYLEKSLLLI</sequence>
<reference evidence="1 2" key="1">
    <citation type="submission" date="2023-08" db="EMBL/GenBank/DDBJ databases">
        <authorList>
            <person name="Joshi A."/>
            <person name="Thite S."/>
        </authorList>
    </citation>
    <scope>NUCLEOTIDE SEQUENCE [LARGE SCALE GENOMIC DNA]</scope>
    <source>
        <strain evidence="1 2">AC40</strain>
    </source>
</reference>
<accession>A0ABT9GY23</accession>
<organism evidence="1 2">
    <name type="scientific">Alkalimonas collagenimarina</name>
    <dbReference type="NCBI Taxonomy" id="400390"/>
    <lineage>
        <taxon>Bacteria</taxon>
        <taxon>Pseudomonadati</taxon>
        <taxon>Pseudomonadota</taxon>
        <taxon>Gammaproteobacteria</taxon>
        <taxon>Alkalimonas</taxon>
    </lineage>
</organism>
<gene>
    <name evidence="1" type="ORF">Q3O60_06170</name>
</gene>
<comment type="caution">
    <text evidence="1">The sequence shown here is derived from an EMBL/GenBank/DDBJ whole genome shotgun (WGS) entry which is preliminary data.</text>
</comment>
<dbReference type="RefSeq" id="WP_305893031.1">
    <property type="nucleotide sequence ID" value="NZ_JAUZVZ010000007.1"/>
</dbReference>
<name>A0ABT9GY23_9GAMM</name>
<evidence type="ECO:0000313" key="1">
    <source>
        <dbReference type="EMBL" id="MDP4535764.1"/>
    </source>
</evidence>
<keyword evidence="2" id="KW-1185">Reference proteome</keyword>
<proteinExistence type="predicted"/>